<dbReference type="GO" id="GO:0019243">
    <property type="term" value="P:methylglyoxal catabolic process to D-lactate via S-lactoyl-glutathione"/>
    <property type="evidence" value="ECO:0007669"/>
    <property type="project" value="TreeGrafter"/>
</dbReference>
<dbReference type="GO" id="GO:0019172">
    <property type="term" value="F:glyoxalase III activity"/>
    <property type="evidence" value="ECO:0007669"/>
    <property type="project" value="TreeGrafter"/>
</dbReference>
<keyword evidence="1" id="KW-0346">Stress response</keyword>
<accession>A0A5P9XMP0</accession>
<evidence type="ECO:0000256" key="2">
    <source>
        <dbReference type="ARBA" id="ARBA00023239"/>
    </source>
</evidence>
<evidence type="ECO:0000256" key="1">
    <source>
        <dbReference type="ARBA" id="ARBA00023016"/>
    </source>
</evidence>
<dbReference type="KEGG" id="atx:GCD22_00798"/>
<dbReference type="GeneID" id="60695198"/>
<dbReference type="InterPro" id="IPR032633">
    <property type="entry name" value="ThiJ-like"/>
</dbReference>
<dbReference type="InterPro" id="IPR050325">
    <property type="entry name" value="Prot/Nucl_acid_deglycase"/>
</dbReference>
<gene>
    <name evidence="4" type="primary">hchA</name>
    <name evidence="4" type="ORF">GCD22_00798</name>
</gene>
<keyword evidence="4" id="KW-0808">Transferase</keyword>
<dbReference type="GO" id="GO:0016740">
    <property type="term" value="F:transferase activity"/>
    <property type="evidence" value="ECO:0007669"/>
    <property type="project" value="UniProtKB-KW"/>
</dbReference>
<dbReference type="Proteomes" id="UP000363590">
    <property type="component" value="Chromosome"/>
</dbReference>
<dbReference type="PANTHER" id="PTHR48094">
    <property type="entry name" value="PROTEIN/NUCLEIC ACID DEGLYCASE DJ-1-RELATED"/>
    <property type="match status" value="1"/>
</dbReference>
<organism evidence="4 5">
    <name type="scientific">Acidithiobacillus thiooxidans ATCC 19377</name>
    <dbReference type="NCBI Taxonomy" id="637390"/>
    <lineage>
        <taxon>Bacteria</taxon>
        <taxon>Pseudomonadati</taxon>
        <taxon>Pseudomonadota</taxon>
        <taxon>Acidithiobacillia</taxon>
        <taxon>Acidithiobacillales</taxon>
        <taxon>Acidithiobacillaceae</taxon>
        <taxon>Acidithiobacillus</taxon>
    </lineage>
</organism>
<dbReference type="Gene3D" id="3.40.50.880">
    <property type="match status" value="1"/>
</dbReference>
<comment type="similarity">
    <text evidence="3">Belongs to the peptidase C56 family. HSP31-like subfamily.</text>
</comment>
<name>A0A5P9XMP0_ACITH</name>
<evidence type="ECO:0000313" key="4">
    <source>
        <dbReference type="EMBL" id="QFX95255.1"/>
    </source>
</evidence>
<dbReference type="Pfam" id="PF17124">
    <property type="entry name" value="ThiJ_like"/>
    <property type="match status" value="1"/>
</dbReference>
<dbReference type="PANTHER" id="PTHR48094:SF11">
    <property type="entry name" value="GLUTATHIONE-INDEPENDENT GLYOXALASE HSP31-RELATED"/>
    <property type="match status" value="1"/>
</dbReference>
<proteinExistence type="inferred from homology"/>
<dbReference type="SUPFAM" id="SSF52317">
    <property type="entry name" value="Class I glutamine amidotransferase-like"/>
    <property type="match status" value="1"/>
</dbReference>
<dbReference type="AlphaFoldDB" id="A0A5P9XMP0"/>
<sequence>MCYTFLMNQQPYILFLLSSARVLQLRDGTGVPTGFWAEELVVPWNLLKNSGWTLSIGTLDGSIPIVDPESLDPANLNHDSQKASELAKQITCIPELEHPVSLQSLQAGQLDLMQGVFIPGGNGPLMDLAKSVDVARLLQHCRDHHKVLATLCHGSAALLATAHDHSDPPFSGNPVTCFSAAEEAATALAGRWPYTLEEHLRNAGFLVSVGESWQSHVVDDAQILSGQNPASAAALTEAFIQRLFFQTNKENRQ</sequence>
<dbReference type="RefSeq" id="WP_226842621.1">
    <property type="nucleotide sequence ID" value="NZ_CP045571.1"/>
</dbReference>
<keyword evidence="4" id="KW-0315">Glutamine amidotransferase</keyword>
<dbReference type="InterPro" id="IPR029062">
    <property type="entry name" value="Class_I_gatase-like"/>
</dbReference>
<dbReference type="EMBL" id="CP045571">
    <property type="protein sequence ID" value="QFX95255.1"/>
    <property type="molecule type" value="Genomic_DNA"/>
</dbReference>
<reference evidence="4 5" key="1">
    <citation type="submission" date="2019-10" db="EMBL/GenBank/DDBJ databases">
        <authorList>
            <person name="Wang R."/>
        </authorList>
    </citation>
    <scope>NUCLEOTIDE SEQUENCE [LARGE SCALE GENOMIC DNA]</scope>
    <source>
        <strain evidence="4 5">ATCC 19377</strain>
    </source>
</reference>
<evidence type="ECO:0000313" key="5">
    <source>
        <dbReference type="Proteomes" id="UP000363590"/>
    </source>
</evidence>
<dbReference type="CDD" id="cd03141">
    <property type="entry name" value="GATase1_Hsp31_like"/>
    <property type="match status" value="1"/>
</dbReference>
<protein>
    <submittedName>
        <fullName evidence="4">Glutamine amidotransferase</fullName>
    </submittedName>
</protein>
<dbReference type="GO" id="GO:0005737">
    <property type="term" value="C:cytoplasm"/>
    <property type="evidence" value="ECO:0007669"/>
    <property type="project" value="TreeGrafter"/>
</dbReference>
<evidence type="ECO:0000256" key="3">
    <source>
        <dbReference type="ARBA" id="ARBA00038493"/>
    </source>
</evidence>
<keyword evidence="2" id="KW-0456">Lyase</keyword>